<reference evidence="5 6" key="1">
    <citation type="submission" date="2018-05" db="EMBL/GenBank/DDBJ databases">
        <title>Genomic Encyclopedia of Type Strains, Phase IV (KMG-IV): sequencing the most valuable type-strain genomes for metagenomic binning, comparative biology and taxonomic classification.</title>
        <authorList>
            <person name="Goeker M."/>
        </authorList>
    </citation>
    <scope>NUCLEOTIDE SEQUENCE [LARGE SCALE GENOMIC DNA]</scope>
    <source>
        <strain evidence="5 6">DSM 19579</strain>
    </source>
</reference>
<dbReference type="SUPFAM" id="SSF54826">
    <property type="entry name" value="Enolase N-terminal domain-like"/>
    <property type="match status" value="1"/>
</dbReference>
<dbReference type="PROSITE" id="PS00909">
    <property type="entry name" value="MR_MLE_2"/>
    <property type="match status" value="1"/>
</dbReference>
<dbReference type="EMBL" id="QGTS01000007">
    <property type="protein sequence ID" value="PWW08092.1"/>
    <property type="molecule type" value="Genomic_DNA"/>
</dbReference>
<dbReference type="InterPro" id="IPR013342">
    <property type="entry name" value="Mandelate_racemase_C"/>
</dbReference>
<dbReference type="SMART" id="SM00922">
    <property type="entry name" value="MR_MLE"/>
    <property type="match status" value="1"/>
</dbReference>
<evidence type="ECO:0000313" key="6">
    <source>
        <dbReference type="Proteomes" id="UP000246744"/>
    </source>
</evidence>
<gene>
    <name evidence="5" type="ORF">DES37_107135</name>
</gene>
<dbReference type="GO" id="GO:0016836">
    <property type="term" value="F:hydro-lyase activity"/>
    <property type="evidence" value="ECO:0007669"/>
    <property type="project" value="TreeGrafter"/>
</dbReference>
<dbReference type="InterPro" id="IPR013341">
    <property type="entry name" value="Mandelate_racemase_N_dom"/>
</dbReference>
<dbReference type="GO" id="GO:0016052">
    <property type="term" value="P:carbohydrate catabolic process"/>
    <property type="evidence" value="ECO:0007669"/>
    <property type="project" value="TreeGrafter"/>
</dbReference>
<dbReference type="GO" id="GO:0000287">
    <property type="term" value="F:magnesium ion binding"/>
    <property type="evidence" value="ECO:0007669"/>
    <property type="project" value="TreeGrafter"/>
</dbReference>
<accession>A0A317PZE9</accession>
<dbReference type="InterPro" id="IPR018110">
    <property type="entry name" value="Mandel_Rmase/mucon_lact_enz_CS"/>
</dbReference>
<comment type="cofactor">
    <cofactor evidence="1">
        <name>Mg(2+)</name>
        <dbReference type="ChEBI" id="CHEBI:18420"/>
    </cofactor>
</comment>
<dbReference type="CDD" id="cd03316">
    <property type="entry name" value="MR_like"/>
    <property type="match status" value="1"/>
</dbReference>
<dbReference type="RefSeq" id="WP_110026032.1">
    <property type="nucleotide sequence ID" value="NZ_QGTS01000007.1"/>
</dbReference>
<dbReference type="SUPFAM" id="SSF51604">
    <property type="entry name" value="Enolase C-terminal domain-like"/>
    <property type="match status" value="1"/>
</dbReference>
<keyword evidence="3" id="KW-0460">Magnesium</keyword>
<keyword evidence="2" id="KW-0479">Metal-binding</keyword>
<dbReference type="InterPro" id="IPR046945">
    <property type="entry name" value="RHMD-like"/>
</dbReference>
<dbReference type="Proteomes" id="UP000246744">
    <property type="component" value="Unassembled WGS sequence"/>
</dbReference>
<name>A0A317PZE9_9ENTR</name>
<evidence type="ECO:0000313" key="5">
    <source>
        <dbReference type="EMBL" id="PWW08092.1"/>
    </source>
</evidence>
<dbReference type="OrthoDB" id="103536at2"/>
<protein>
    <submittedName>
        <fullName evidence="5">L-alanine-DL-glutamate epimerase-like enolase superfamily enzyme</fullName>
    </submittedName>
</protein>
<dbReference type="Pfam" id="PF02746">
    <property type="entry name" value="MR_MLE_N"/>
    <property type="match status" value="1"/>
</dbReference>
<feature type="domain" description="Mandelate racemase/muconate lactonizing enzyme C-terminal" evidence="4">
    <location>
        <begin position="157"/>
        <end position="248"/>
    </location>
</feature>
<proteinExistence type="predicted"/>
<evidence type="ECO:0000256" key="3">
    <source>
        <dbReference type="ARBA" id="ARBA00022842"/>
    </source>
</evidence>
<comment type="caution">
    <text evidence="5">The sequence shown here is derived from an EMBL/GenBank/DDBJ whole genome shotgun (WGS) entry which is preliminary data.</text>
</comment>
<dbReference type="PANTHER" id="PTHR13794:SF58">
    <property type="entry name" value="MITOCHONDRIAL ENOLASE SUPERFAMILY MEMBER 1"/>
    <property type="match status" value="1"/>
</dbReference>
<dbReference type="AlphaFoldDB" id="A0A317PZE9"/>
<keyword evidence="6" id="KW-1185">Reference proteome</keyword>
<dbReference type="Gene3D" id="3.20.20.120">
    <property type="entry name" value="Enolase-like C-terminal domain"/>
    <property type="match status" value="1"/>
</dbReference>
<evidence type="ECO:0000259" key="4">
    <source>
        <dbReference type="SMART" id="SM00922"/>
    </source>
</evidence>
<dbReference type="InterPro" id="IPR029065">
    <property type="entry name" value="Enolase_C-like"/>
</dbReference>
<sequence>MRIEKITLSRIAIPFDSGREKYADAHQDYNAASPALSKMESLLVCIETDDGLTGWGEAFGHLINPVTFCALEQSVGPFFLGKTLEDKAGLDALMTEADYAFHGFGRTGPVRYALSAIDIALWDLLARKAQQPLWRYLGGQRQAIQVYPSLVSYGNDPARVAEKAREVWQQGYNAIKLHETSFPAIAAARQALPDDVALMVDVNCPWSVEEASQQADALRELNLTWLEEPVWPPDDYAGLAEVRRRGVPLSAGENAAGDADFERLVSTGAVDILQPSVCKVGGISGMLRVFALAQERQVAVVPHCFYYGAGLLATAHLISLLPANVRLEVPWVQWTPLLYPFLNIQPEMTLPDSPGLGFEPNPEVLANYTIASATCIFNGGSHV</sequence>
<dbReference type="InterPro" id="IPR029017">
    <property type="entry name" value="Enolase-like_N"/>
</dbReference>
<dbReference type="InterPro" id="IPR036849">
    <property type="entry name" value="Enolase-like_C_sf"/>
</dbReference>
<evidence type="ECO:0000256" key="1">
    <source>
        <dbReference type="ARBA" id="ARBA00001946"/>
    </source>
</evidence>
<dbReference type="SFLD" id="SFLDS00001">
    <property type="entry name" value="Enolase"/>
    <property type="match status" value="1"/>
</dbReference>
<dbReference type="PANTHER" id="PTHR13794">
    <property type="entry name" value="ENOLASE SUPERFAMILY, MANDELATE RACEMASE"/>
    <property type="match status" value="1"/>
</dbReference>
<evidence type="ECO:0000256" key="2">
    <source>
        <dbReference type="ARBA" id="ARBA00022723"/>
    </source>
</evidence>
<organism evidence="5 6">
    <name type="scientific">Mangrovibacter plantisponsor</name>
    <dbReference type="NCBI Taxonomy" id="451513"/>
    <lineage>
        <taxon>Bacteria</taxon>
        <taxon>Pseudomonadati</taxon>
        <taxon>Pseudomonadota</taxon>
        <taxon>Gammaproteobacteria</taxon>
        <taxon>Enterobacterales</taxon>
        <taxon>Enterobacteriaceae</taxon>
        <taxon>Mangrovibacter</taxon>
    </lineage>
</organism>
<dbReference type="GO" id="GO:0009063">
    <property type="term" value="P:amino acid catabolic process"/>
    <property type="evidence" value="ECO:0007669"/>
    <property type="project" value="InterPro"/>
</dbReference>
<dbReference type="Pfam" id="PF13378">
    <property type="entry name" value="MR_MLE_C"/>
    <property type="match status" value="1"/>
</dbReference>
<dbReference type="Gene3D" id="3.30.390.10">
    <property type="entry name" value="Enolase-like, N-terminal domain"/>
    <property type="match status" value="1"/>
</dbReference>